<name>A0A834WZ87_9FABA</name>
<evidence type="ECO:0000313" key="1">
    <source>
        <dbReference type="EMBL" id="KAF7835193.1"/>
    </source>
</evidence>
<dbReference type="AlphaFoldDB" id="A0A834WZ87"/>
<accession>A0A834WZ87</accession>
<organism evidence="1 2">
    <name type="scientific">Senna tora</name>
    <dbReference type="NCBI Taxonomy" id="362788"/>
    <lineage>
        <taxon>Eukaryota</taxon>
        <taxon>Viridiplantae</taxon>
        <taxon>Streptophyta</taxon>
        <taxon>Embryophyta</taxon>
        <taxon>Tracheophyta</taxon>
        <taxon>Spermatophyta</taxon>
        <taxon>Magnoliopsida</taxon>
        <taxon>eudicotyledons</taxon>
        <taxon>Gunneridae</taxon>
        <taxon>Pentapetalae</taxon>
        <taxon>rosids</taxon>
        <taxon>fabids</taxon>
        <taxon>Fabales</taxon>
        <taxon>Fabaceae</taxon>
        <taxon>Caesalpinioideae</taxon>
        <taxon>Cassia clade</taxon>
        <taxon>Senna</taxon>
    </lineage>
</organism>
<keyword evidence="2" id="KW-1185">Reference proteome</keyword>
<proteinExistence type="predicted"/>
<comment type="caution">
    <text evidence="1">The sequence shown here is derived from an EMBL/GenBank/DDBJ whole genome shotgun (WGS) entry which is preliminary data.</text>
</comment>
<reference evidence="1" key="1">
    <citation type="submission" date="2020-09" db="EMBL/GenBank/DDBJ databases">
        <title>Genome-Enabled Discovery of Anthraquinone Biosynthesis in Senna tora.</title>
        <authorList>
            <person name="Kang S.-H."/>
            <person name="Pandey R.P."/>
            <person name="Lee C.-M."/>
            <person name="Sim J.-S."/>
            <person name="Jeong J.-T."/>
            <person name="Choi B.-S."/>
            <person name="Jung M."/>
            <person name="Ginzburg D."/>
            <person name="Zhao K."/>
            <person name="Won S.Y."/>
            <person name="Oh T.-J."/>
            <person name="Yu Y."/>
            <person name="Kim N.-H."/>
            <person name="Lee O.R."/>
            <person name="Lee T.-H."/>
            <person name="Bashyal P."/>
            <person name="Kim T.-S."/>
            <person name="Lee W.-H."/>
            <person name="Kawkins C."/>
            <person name="Kim C.-K."/>
            <person name="Kim J.S."/>
            <person name="Ahn B.O."/>
            <person name="Rhee S.Y."/>
            <person name="Sohng J.K."/>
        </authorList>
    </citation>
    <scope>NUCLEOTIDE SEQUENCE</scope>
    <source>
        <tissue evidence="1">Leaf</tissue>
    </source>
</reference>
<protein>
    <submittedName>
        <fullName evidence="1">Uncharacterized protein</fullName>
    </submittedName>
</protein>
<evidence type="ECO:0000313" key="2">
    <source>
        <dbReference type="Proteomes" id="UP000634136"/>
    </source>
</evidence>
<dbReference type="Proteomes" id="UP000634136">
    <property type="component" value="Unassembled WGS sequence"/>
</dbReference>
<gene>
    <name evidence="1" type="ORF">G2W53_010052</name>
</gene>
<sequence>MGGVKVMSEEVLNQKPPLNVKRIQEAQVRMYCRSSESNRCLRVVLGIRVDLRAEWDS</sequence>
<dbReference type="EMBL" id="JAAIUW010000004">
    <property type="protein sequence ID" value="KAF7835193.1"/>
    <property type="molecule type" value="Genomic_DNA"/>
</dbReference>